<comment type="caution">
    <text evidence="3">The sequence shown here is derived from an EMBL/GenBank/DDBJ whole genome shotgun (WGS) entry which is preliminary data.</text>
</comment>
<proteinExistence type="predicted"/>
<evidence type="ECO:0000313" key="4">
    <source>
        <dbReference type="Proteomes" id="UP001218188"/>
    </source>
</evidence>
<keyword evidence="1" id="KW-0812">Transmembrane</keyword>
<dbReference type="Proteomes" id="UP001218188">
    <property type="component" value="Unassembled WGS sequence"/>
</dbReference>
<name>A0AAD6WQV3_9AGAR</name>
<protein>
    <submittedName>
        <fullName evidence="3">Uncharacterized protein</fullName>
    </submittedName>
</protein>
<keyword evidence="1" id="KW-0472">Membrane</keyword>
<evidence type="ECO:0000313" key="3">
    <source>
        <dbReference type="EMBL" id="KAJ7021817.1"/>
    </source>
</evidence>
<evidence type="ECO:0000256" key="2">
    <source>
        <dbReference type="SAM" id="SignalP"/>
    </source>
</evidence>
<reference evidence="3" key="1">
    <citation type="submission" date="2023-03" db="EMBL/GenBank/DDBJ databases">
        <title>Massive genome expansion in bonnet fungi (Mycena s.s.) driven by repeated elements and novel gene families across ecological guilds.</title>
        <authorList>
            <consortium name="Lawrence Berkeley National Laboratory"/>
            <person name="Harder C.B."/>
            <person name="Miyauchi S."/>
            <person name="Viragh M."/>
            <person name="Kuo A."/>
            <person name="Thoen E."/>
            <person name="Andreopoulos B."/>
            <person name="Lu D."/>
            <person name="Skrede I."/>
            <person name="Drula E."/>
            <person name="Henrissat B."/>
            <person name="Morin E."/>
            <person name="Kohler A."/>
            <person name="Barry K."/>
            <person name="LaButti K."/>
            <person name="Morin E."/>
            <person name="Salamov A."/>
            <person name="Lipzen A."/>
            <person name="Mereny Z."/>
            <person name="Hegedus B."/>
            <person name="Baldrian P."/>
            <person name="Stursova M."/>
            <person name="Weitz H."/>
            <person name="Taylor A."/>
            <person name="Grigoriev I.V."/>
            <person name="Nagy L.G."/>
            <person name="Martin F."/>
            <person name="Kauserud H."/>
        </authorList>
    </citation>
    <scope>NUCLEOTIDE SEQUENCE</scope>
    <source>
        <strain evidence="3">CBHHK200</strain>
    </source>
</reference>
<gene>
    <name evidence="3" type="ORF">C8F04DRAFT_259044</name>
</gene>
<keyword evidence="2" id="KW-0732">Signal</keyword>
<sequence length="187" mass="20730">MSASACTVVVPMLVILAPLCARHKIPCSARPSGPPLEPTRTVLCGRYAVHRTHSLLPLRFRLNNTPVNTDVLPPFSLPQLCGIAALVSALALAEEDYLNVLFLFLSFISLCAGARLAGKWARCRTRVGDYRILWDPEHGGGYEPHCERTRGARYRRTRPCCERPPVSPGVPLPPILPFRIIPWLQTD</sequence>
<dbReference type="EMBL" id="JARJCM010000222">
    <property type="protein sequence ID" value="KAJ7021817.1"/>
    <property type="molecule type" value="Genomic_DNA"/>
</dbReference>
<feature type="transmembrane region" description="Helical" evidence="1">
    <location>
        <begin position="97"/>
        <end position="117"/>
    </location>
</feature>
<accession>A0AAD6WQV3</accession>
<dbReference type="AlphaFoldDB" id="A0AAD6WQV3"/>
<keyword evidence="4" id="KW-1185">Reference proteome</keyword>
<organism evidence="3 4">
    <name type="scientific">Mycena alexandri</name>
    <dbReference type="NCBI Taxonomy" id="1745969"/>
    <lineage>
        <taxon>Eukaryota</taxon>
        <taxon>Fungi</taxon>
        <taxon>Dikarya</taxon>
        <taxon>Basidiomycota</taxon>
        <taxon>Agaricomycotina</taxon>
        <taxon>Agaricomycetes</taxon>
        <taxon>Agaricomycetidae</taxon>
        <taxon>Agaricales</taxon>
        <taxon>Marasmiineae</taxon>
        <taxon>Mycenaceae</taxon>
        <taxon>Mycena</taxon>
    </lineage>
</organism>
<feature type="signal peptide" evidence="2">
    <location>
        <begin position="1"/>
        <end position="21"/>
    </location>
</feature>
<keyword evidence="1" id="KW-1133">Transmembrane helix</keyword>
<evidence type="ECO:0000256" key="1">
    <source>
        <dbReference type="SAM" id="Phobius"/>
    </source>
</evidence>
<feature type="chain" id="PRO_5042180127" evidence="2">
    <location>
        <begin position="22"/>
        <end position="187"/>
    </location>
</feature>